<reference evidence="16 17" key="1">
    <citation type="submission" date="2016-04" db="EMBL/GenBank/DDBJ databases">
        <title>Draft Genome Assembly of the Bloom-forming Cyanobacterium Nodularia spumigena Strain CENA596 in Shrimp Production Ponds.</title>
        <authorList>
            <person name="Popin R.V."/>
            <person name="Rigonato J."/>
            <person name="Abreu V.A."/>
            <person name="Andreote A.P."/>
            <person name="Silveira S.B."/>
            <person name="Odebrecht C."/>
            <person name="Fiore M.F."/>
        </authorList>
    </citation>
    <scope>NUCLEOTIDE SEQUENCE [LARGE SCALE GENOMIC DNA]</scope>
    <source>
        <strain evidence="16 17">CENA596</strain>
    </source>
</reference>
<keyword evidence="12 15" id="KW-0089">Bile pigment</keyword>
<keyword evidence="9 15" id="KW-0157">Chromophore</keyword>
<dbReference type="InterPro" id="IPR038719">
    <property type="entry name" value="Phycobilisome_asu/bsu_sf"/>
</dbReference>
<dbReference type="GO" id="GO:0031676">
    <property type="term" value="C:plasma membrane-derived thylakoid membrane"/>
    <property type="evidence" value="ECO:0007669"/>
    <property type="project" value="UniProtKB-SubCell"/>
</dbReference>
<evidence type="ECO:0000256" key="3">
    <source>
        <dbReference type="ARBA" id="ARBA00022448"/>
    </source>
</evidence>
<evidence type="ECO:0000256" key="15">
    <source>
        <dbReference type="RuleBase" id="RU004438"/>
    </source>
</evidence>
<evidence type="ECO:0000313" key="16">
    <source>
        <dbReference type="EMBL" id="KZL48013.1"/>
    </source>
</evidence>
<feature type="binding site" evidence="13">
    <location>
        <position position="154"/>
    </location>
    <ligand>
        <name>(2R,3E)-phycocyanobilin</name>
        <dbReference type="ChEBI" id="CHEBI:85275"/>
        <label>1</label>
    </ligand>
</feature>
<gene>
    <name evidence="16" type="ORF">A2T98_20340</name>
</gene>
<feature type="binding site" evidence="13">
    <location>
        <position position="83"/>
    </location>
    <ligand>
        <name>(2R,3E)-phycocyanobilin</name>
        <dbReference type="ChEBI" id="CHEBI:85275"/>
        <label>1</label>
    </ligand>
</feature>
<feature type="binding site" evidence="13">
    <location>
        <position position="36"/>
    </location>
    <ligand>
        <name>(2R,3E)-phycocyanobilin</name>
        <dbReference type="ChEBI" id="CHEBI:85275"/>
        <label>1</label>
    </ligand>
</feature>
<dbReference type="PIRSF" id="PIRSF000081">
    <property type="entry name" value="Phycocyanin"/>
    <property type="match status" value="1"/>
</dbReference>
<keyword evidence="10 15" id="KW-0793">Thylakoid</keyword>
<dbReference type="CDD" id="cd14768">
    <property type="entry name" value="PC_PEC_beta"/>
    <property type="match status" value="1"/>
</dbReference>
<evidence type="ECO:0000256" key="11">
    <source>
        <dbReference type="ARBA" id="ARBA00023136"/>
    </source>
</evidence>
<evidence type="ECO:0000256" key="6">
    <source>
        <dbReference type="ARBA" id="ARBA00022549"/>
    </source>
</evidence>
<dbReference type="Gene3D" id="1.10.490.20">
    <property type="entry name" value="Phycocyanins"/>
    <property type="match status" value="1"/>
</dbReference>
<evidence type="ECO:0000256" key="4">
    <source>
        <dbReference type="ARBA" id="ARBA00022481"/>
    </source>
</evidence>
<keyword evidence="5 15" id="KW-0602">Photosynthesis</keyword>
<organism evidence="16 17">
    <name type="scientific">Nodularia spumigena CENA596</name>
    <dbReference type="NCBI Taxonomy" id="1819295"/>
    <lineage>
        <taxon>Bacteria</taxon>
        <taxon>Bacillati</taxon>
        <taxon>Cyanobacteriota</taxon>
        <taxon>Cyanophyceae</taxon>
        <taxon>Nostocales</taxon>
        <taxon>Nodulariaceae</taxon>
        <taxon>Nodularia</taxon>
    </lineage>
</organism>
<evidence type="ECO:0000313" key="17">
    <source>
        <dbReference type="Proteomes" id="UP000076555"/>
    </source>
</evidence>
<evidence type="ECO:0000256" key="8">
    <source>
        <dbReference type="ARBA" id="ARBA00022982"/>
    </source>
</evidence>
<dbReference type="Pfam" id="PF00502">
    <property type="entry name" value="Phycobilisome"/>
    <property type="match status" value="1"/>
</dbReference>
<evidence type="ECO:0000256" key="9">
    <source>
        <dbReference type="ARBA" id="ARBA00022991"/>
    </source>
</evidence>
<feature type="binding site" evidence="13">
    <location>
        <position position="73"/>
    </location>
    <ligand>
        <name>(2R,3E)-phycocyanobilin</name>
        <dbReference type="ChEBI" id="CHEBI:85275"/>
        <label>1</label>
    </ligand>
</feature>
<feature type="binding site" evidence="13">
    <location>
        <position position="78"/>
    </location>
    <ligand>
        <name>(2R,3E)-phycocyanobilin</name>
        <dbReference type="ChEBI" id="CHEBI:85275"/>
        <label>1</label>
    </ligand>
</feature>
<dbReference type="GO" id="GO:0015979">
    <property type="term" value="P:photosynthesis"/>
    <property type="evidence" value="ECO:0007669"/>
    <property type="project" value="UniProtKB-KW"/>
</dbReference>
<comment type="subcellular location">
    <subcellularLocation>
        <location evidence="1 15">Cellular thylakoid membrane</location>
        <topology evidence="1 15">Peripheral membrane protein</topology>
        <orientation evidence="1 15">Cytoplasmic side</orientation>
    </subcellularLocation>
</comment>
<name>A0A161UQG9_NODSP</name>
<dbReference type="OrthoDB" id="512145at2"/>
<dbReference type="NCBIfam" id="TIGR01339">
    <property type="entry name" value="phycocy_beta"/>
    <property type="match status" value="1"/>
</dbReference>
<dbReference type="AlphaFoldDB" id="A0A161UQG9"/>
<sequence>MTLDVFTKVVSQADSRGEFLSTEQLDALTNVVKEGNKRLDVVNRITSNASAIVTNAARSLFEEQPQLIAPGGNAYTNRRMAACLRDMEIILRYVTYAILAGDASVLDDRCLNGLRETYQALGTPGSSVAVGVQKMKDAAVGLANDPNGITKGDCSQLMSEVASYFDRAAAAVA</sequence>
<keyword evidence="3 15" id="KW-0813">Transport</keyword>
<dbReference type="EMBL" id="LWAJ01000267">
    <property type="protein sequence ID" value="KZL48013.1"/>
    <property type="molecule type" value="Genomic_DNA"/>
</dbReference>
<dbReference type="InterPro" id="IPR006247">
    <property type="entry name" value="Phycocyanin_b"/>
</dbReference>
<evidence type="ECO:0000256" key="1">
    <source>
        <dbReference type="ARBA" id="ARBA00004445"/>
    </source>
</evidence>
<keyword evidence="11 15" id="KW-0472">Membrane</keyword>
<dbReference type="SUPFAM" id="SSF46458">
    <property type="entry name" value="Globin-like"/>
    <property type="match status" value="1"/>
</dbReference>
<dbReference type="PANTHER" id="PTHR34011:SF7">
    <property type="entry name" value="C-PHYCOCYANIN BETA SUBUNIT"/>
    <property type="match status" value="1"/>
</dbReference>
<evidence type="ECO:0000256" key="13">
    <source>
        <dbReference type="PIRSR" id="PIRSR000081-1"/>
    </source>
</evidence>
<comment type="similarity">
    <text evidence="2 15">Belongs to the phycobiliprotein family.</text>
</comment>
<accession>A0A161UQG9</accession>
<feature type="binding site" evidence="13">
    <location>
        <position position="40"/>
    </location>
    <ligand>
        <name>(2R,3E)-phycocyanobilin</name>
        <dbReference type="ChEBI" id="CHEBI:85275"/>
        <label>1</label>
    </ligand>
</feature>
<comment type="caution">
    <text evidence="16">The sequence shown here is derived from an EMBL/GenBank/DDBJ whole genome shotgun (WGS) entry which is preliminary data.</text>
</comment>
<dbReference type="GO" id="GO:0030089">
    <property type="term" value="C:phycobilisome"/>
    <property type="evidence" value="ECO:0007669"/>
    <property type="project" value="UniProtKB-KW"/>
</dbReference>
<keyword evidence="4" id="KW-0488">Methylation</keyword>
<evidence type="ECO:0000256" key="10">
    <source>
        <dbReference type="ARBA" id="ARBA00023078"/>
    </source>
</evidence>
<dbReference type="InterPro" id="IPR012128">
    <property type="entry name" value="Phycobilisome_asu/bsu"/>
</dbReference>
<feature type="binding site" evidence="13">
    <location>
        <begin position="83"/>
        <end position="89"/>
    </location>
    <ligand>
        <name>(2R,3E)-phycocyanobilin</name>
        <dbReference type="ChEBI" id="CHEBI:85275"/>
        <label>1</label>
    </ligand>
</feature>
<dbReference type="RefSeq" id="WP_063874325.1">
    <property type="nucleotide sequence ID" value="NZ_CAWMRI010000267.1"/>
</dbReference>
<proteinExistence type="inferred from homology"/>
<keyword evidence="7 15" id="KW-0605">Phycobilisome</keyword>
<keyword evidence="8 15" id="KW-0249">Electron transport</keyword>
<keyword evidence="6" id="KW-0042">Antenna complex</keyword>
<dbReference type="Proteomes" id="UP000076555">
    <property type="component" value="Unassembled WGS sequence"/>
</dbReference>
<protein>
    <submittedName>
        <fullName evidence="16">Phycocyanin subunit beta</fullName>
    </submittedName>
</protein>
<feature type="modified residue" description="N4-methylasparagine" evidence="14">
    <location>
        <position position="73"/>
    </location>
</feature>
<evidence type="ECO:0000256" key="5">
    <source>
        <dbReference type="ARBA" id="ARBA00022531"/>
    </source>
</evidence>
<evidence type="ECO:0000256" key="7">
    <source>
        <dbReference type="ARBA" id="ARBA00022738"/>
    </source>
</evidence>
<dbReference type="InterPro" id="IPR009050">
    <property type="entry name" value="Globin-like_sf"/>
</dbReference>
<evidence type="ECO:0000256" key="2">
    <source>
        <dbReference type="ARBA" id="ARBA00008182"/>
    </source>
</evidence>
<dbReference type="PANTHER" id="PTHR34011">
    <property type="entry name" value="PHYCOBILISOME 32.1 KDA LINKER POLYPEPTIDE, PHYCOCYANIN-ASSOCIATED, ROD 2-RELATED"/>
    <property type="match status" value="1"/>
</dbReference>
<evidence type="ECO:0000256" key="12">
    <source>
        <dbReference type="ARBA" id="ARBA00023307"/>
    </source>
</evidence>
<evidence type="ECO:0000256" key="14">
    <source>
        <dbReference type="PIRSR" id="PIRSR000081-2"/>
    </source>
</evidence>